<name>A0A2T6AT45_9RHOB</name>
<feature type="coiled-coil region" evidence="1">
    <location>
        <begin position="467"/>
        <end position="494"/>
    </location>
</feature>
<reference evidence="4 5" key="1">
    <citation type="submission" date="2018-04" db="EMBL/GenBank/DDBJ databases">
        <title>Genomic Encyclopedia of Archaeal and Bacterial Type Strains, Phase II (KMG-II): from individual species to whole genera.</title>
        <authorList>
            <person name="Goeker M."/>
        </authorList>
    </citation>
    <scope>NUCLEOTIDE SEQUENCE [LARGE SCALE GENOMIC DNA]</scope>
    <source>
        <strain evidence="4 5">DSM 21823</strain>
    </source>
</reference>
<dbReference type="Proteomes" id="UP000244224">
    <property type="component" value="Unassembled WGS sequence"/>
</dbReference>
<organism evidence="4 5">
    <name type="scientific">Gemmobacter caeni</name>
    <dbReference type="NCBI Taxonomy" id="589035"/>
    <lineage>
        <taxon>Bacteria</taxon>
        <taxon>Pseudomonadati</taxon>
        <taxon>Pseudomonadota</taxon>
        <taxon>Alphaproteobacteria</taxon>
        <taxon>Rhodobacterales</taxon>
        <taxon>Paracoccaceae</taxon>
        <taxon>Gemmobacter</taxon>
    </lineage>
</organism>
<dbReference type="EMBL" id="QBKP01000014">
    <property type="protein sequence ID" value="PTX46991.1"/>
    <property type="molecule type" value="Genomic_DNA"/>
</dbReference>
<accession>A0A2T6AT45</accession>
<feature type="coiled-coil region" evidence="1">
    <location>
        <begin position="1102"/>
        <end position="1136"/>
    </location>
</feature>
<dbReference type="NCBIfam" id="TIGR02675">
    <property type="entry name" value="tape_meas_nterm"/>
    <property type="match status" value="1"/>
</dbReference>
<gene>
    <name evidence="4" type="ORF">C8N34_11411</name>
</gene>
<keyword evidence="5" id="KW-1185">Reference proteome</keyword>
<evidence type="ECO:0000256" key="2">
    <source>
        <dbReference type="SAM" id="MobiDB-lite"/>
    </source>
</evidence>
<evidence type="ECO:0000256" key="1">
    <source>
        <dbReference type="SAM" id="Coils"/>
    </source>
</evidence>
<comment type="caution">
    <text evidence="4">The sequence shown here is derived from an EMBL/GenBank/DDBJ whole genome shotgun (WGS) entry which is preliminary data.</text>
</comment>
<keyword evidence="1" id="KW-0175">Coiled coil</keyword>
<dbReference type="Pfam" id="PF20155">
    <property type="entry name" value="TMP_3"/>
    <property type="match status" value="1"/>
</dbReference>
<feature type="compositionally biased region" description="Basic and acidic residues" evidence="2">
    <location>
        <begin position="1610"/>
        <end position="1624"/>
    </location>
</feature>
<feature type="coiled-coil region" evidence="1">
    <location>
        <begin position="1688"/>
        <end position="1715"/>
    </location>
</feature>
<protein>
    <recommendedName>
        <fullName evidence="3">Tape measure protein N-terminal domain-containing protein</fullName>
    </recommendedName>
</protein>
<feature type="region of interest" description="Disordered" evidence="2">
    <location>
        <begin position="1610"/>
        <end position="1631"/>
    </location>
</feature>
<dbReference type="PANTHER" id="PTHR45615">
    <property type="entry name" value="MYOSIN HEAVY CHAIN, NON-MUSCLE"/>
    <property type="match status" value="1"/>
</dbReference>
<dbReference type="InterPro" id="IPR013491">
    <property type="entry name" value="Tape_meas_N"/>
</dbReference>
<evidence type="ECO:0000259" key="3">
    <source>
        <dbReference type="Pfam" id="PF20155"/>
    </source>
</evidence>
<evidence type="ECO:0000313" key="4">
    <source>
        <dbReference type="EMBL" id="PTX46991.1"/>
    </source>
</evidence>
<dbReference type="OrthoDB" id="7330655at2"/>
<proteinExistence type="predicted"/>
<sequence length="2076" mass="221701">MAVNQHETSLRITANNDASKPLKQAADDLGRFEDAVKAGGTALDNHTGNIRDFGKAAQNVFKPLGDLGKQAVGKLTAAVEQLDAALEDTNANIGVTKNQIQSYKDAAAAVDAQIDAVQKLRDAEDARRTSESSNLAHLKDAEAEHLAAVRKSADAQIAGINEATQARRDELAAIDAQISAEQKLANARDKKLAKASKDIDESVAKQRELEEARSKAAPDLAPFDAQIAKQRQLKEAADAELKARQSAHSQSVAERREILAQRKVLLDNARVEKTSYEQRKQRFADTRASIRAAMKAPGANLMTLVTQDAANTRGSGANEAAFKAFSAENLGQRKALTAHLADLGKRIEAEKAAADAVKTTVDAHASEIARLNELRKPTADRVADIDKQIAAEEKAQARRRTIIDEQIAAQAQSAKVVKDLAKARDAIVPDVTKSDADIETVNKTVAAEKAASDARIKAQKDLTDCVTTESKERIAAANKELAELRKARTAENARVRAGIKAQGTLDERRERITSERDQAAAMRDRAIFLNRQITDPTALRRVARTIGSGPETQSRGMAALTEQTRKAADAQRLLNGEVKRGNSGFNSARSYIMGLVSAYALYATTVTQASQAIEAFKTKQAFEITVSNTLGGDMAKARGEFEYLTDAANEFGFSVATISQEYAKLAATARGIGRSDKDIRSMFEGVLSVGRVNNLSDEKMQDAFRAVTQILSKNQVMSEELKGQLAEALPGAVVRFAQSQGYDPDQMKQFSKDLEDGKFAARDIIEYAQRELEDNAAAVLRAQNTFQATMARFQNTLFKSRTDFAENGFMDGLTETIRELDEFFKSEDGKAYLIRLGEGAKVAVDALALLARNLDTIIALAGTLGAVWGAKKIGGAATGIASFFADAKVSAAAASGAIGTAGKSAAGAARSFGMLAAVGRGLLGVFGGPVGLVAMLASLGAGALWSWTSSQNAEQAAQAQSRMERIRDVIGEIRSAAVDADGDVSKFVKNLGAIRGMTDTQQMELRRDVVQAKADVRDAVSEVISGAFAKENGSRERGRQLLRDGVITVNSGDTLKLARIGSQIQKGGFDPKVLNAELDAIAKANPAMTGYVVTMQRLVEQMVELEAAQTDVTQAIENANNAGETAEEQMKRHTTENRNSAEAASLAASAQQDFEDALTKASDAAGDTEGYDAYAKAMKEAEDLRESATKALDKWIEQQKLAGKALSADDVARQTARISEAVGKMTSQAVRDLNQFQMAARGLSVELDAVSSGMLDAYRQREQFGQTQLDPLGTVTGAATGPGRKYGADKRSIAQGIVESANALGISPEDLATAISYETVGTFDPLKKGPTTDAWGLHRGLIQFGTPQARENGVDFSSADAAAASQLGANGAIVKYLRGRGVKPGMGLLQIYSAINAGGIGEKYYNRKDAHNGGAPGTVRDKVNYQMGGHRANARSLLGDYASGSSVSVEERELAAHVTQNISTALSDQAKLAVQHAAIDNPSLWKNPEFVAAYRSGDARGVADQLRASGDASRADEVIRTSAGTEMVRQIEANADAVKTFATAVEKISFDKDDMKAGNRAAAVDRETAALIKDLTADGADLAAATKTATEDEARALVRSRVERQMQLDIDKQRKDLMTDRAESDAQANRDAQQRIRFQEIENAQGERAAELARIEAELRNQEQDEGLSRTDSQRSEIIALRIKAWDAENAERLAKEAKDNADKAKDDAEKVHTDKIATLQSKLAYLNDQLAVAIENRDATTQNRLKDEIRGVSDELITATQAAEQFYGTLSGPESEQGVLAMQRLRLEAQRGKQDLGKMSPEVEELSGVIQNSLNGAVDTFAQRIAKGDNAWDALKASVGQAVGQILIDIGKMITQAVIADATMKMLGQSTQNIQMGGGNGVPTGQSGGSKAGGIISSILNIGMSLFSGGMGGGTAGMGGGAGGMTGGIFHDGGIIGDPSKNIDFLASLINLKPGERPIIAMDGEEMLTRRDPRHRDNLGAAFDRMNRFHIGGIIGRQPKAIQDRIGGSGGLLGGLISQVMGDKGVAGATLNPIQIINAIDDGDLRDRFFSGPDSDRAFVNMFTRNASKLRHVLK</sequence>
<feature type="domain" description="Tape measure protein N-terminal" evidence="3">
    <location>
        <begin position="611"/>
        <end position="799"/>
    </location>
</feature>
<dbReference type="RefSeq" id="WP_108130004.1">
    <property type="nucleotide sequence ID" value="NZ_QBKP01000014.1"/>
</dbReference>
<feature type="coiled-coil region" evidence="1">
    <location>
        <begin position="1171"/>
        <end position="1198"/>
    </location>
</feature>
<evidence type="ECO:0000313" key="5">
    <source>
        <dbReference type="Proteomes" id="UP000244224"/>
    </source>
</evidence>
<dbReference type="PANTHER" id="PTHR45615:SF80">
    <property type="entry name" value="GRIP DOMAIN-CONTAINING PROTEIN"/>
    <property type="match status" value="1"/>
</dbReference>